<dbReference type="GO" id="GO:0005886">
    <property type="term" value="C:plasma membrane"/>
    <property type="evidence" value="ECO:0007669"/>
    <property type="project" value="TreeGrafter"/>
</dbReference>
<feature type="transmembrane region" description="Helical" evidence="5">
    <location>
        <begin position="135"/>
        <end position="153"/>
    </location>
</feature>
<name>A0A6A5XEQ6_9PLEO</name>
<feature type="transmembrane region" description="Helical" evidence="5">
    <location>
        <begin position="92"/>
        <end position="115"/>
    </location>
</feature>
<sequence length="300" mass="33512">MDALPYGLISFGPDANCTLEICPIEASLLGYRPSLAASGTFIGIFSTALIVHAIQGWWTWTLGFMASIVCGCILEIAGYVGRILIYNNPFDFNGFIMQIVCITIAPLFFCAAIYVLLSQVIVQVDETKSRFKPKLYYWIFIPCDVVSLVLQAVGGAMSCLASNKDDVQVGVDISLAGLVFQVVTITCFCALFADYLVSCKRSGIWTTIDRRMKFFLIFLFLSILFILVRCVYRIVELREGYFSEMFREQPLFIALESAITSVAVVCLTIGHPGYALHNKRRRTLDNEKMRTDSPSVLTQQ</sequence>
<evidence type="ECO:0000313" key="6">
    <source>
        <dbReference type="EMBL" id="KAF2011578.1"/>
    </source>
</evidence>
<dbReference type="Proteomes" id="UP000799778">
    <property type="component" value="Unassembled WGS sequence"/>
</dbReference>
<feature type="transmembrane region" description="Helical" evidence="5">
    <location>
        <begin position="61"/>
        <end position="80"/>
    </location>
</feature>
<evidence type="ECO:0000256" key="1">
    <source>
        <dbReference type="ARBA" id="ARBA00004141"/>
    </source>
</evidence>
<dbReference type="RefSeq" id="XP_033379917.1">
    <property type="nucleotide sequence ID" value="XM_033532350.1"/>
</dbReference>
<dbReference type="Pfam" id="PF04479">
    <property type="entry name" value="RTA1"/>
    <property type="match status" value="1"/>
</dbReference>
<keyword evidence="3 5" id="KW-1133">Transmembrane helix</keyword>
<evidence type="ECO:0000256" key="5">
    <source>
        <dbReference type="SAM" id="Phobius"/>
    </source>
</evidence>
<protein>
    <submittedName>
        <fullName evidence="6">RTA1-domain-containing protein</fullName>
    </submittedName>
</protein>
<dbReference type="GO" id="GO:0000324">
    <property type="term" value="C:fungal-type vacuole"/>
    <property type="evidence" value="ECO:0007669"/>
    <property type="project" value="TreeGrafter"/>
</dbReference>
<dbReference type="PANTHER" id="PTHR31465">
    <property type="entry name" value="PROTEIN RTA1-RELATED"/>
    <property type="match status" value="1"/>
</dbReference>
<evidence type="ECO:0000256" key="4">
    <source>
        <dbReference type="ARBA" id="ARBA00023136"/>
    </source>
</evidence>
<reference evidence="6" key="1">
    <citation type="journal article" date="2020" name="Stud. Mycol.">
        <title>101 Dothideomycetes genomes: a test case for predicting lifestyles and emergence of pathogens.</title>
        <authorList>
            <person name="Haridas S."/>
            <person name="Albert R."/>
            <person name="Binder M."/>
            <person name="Bloem J."/>
            <person name="Labutti K."/>
            <person name="Salamov A."/>
            <person name="Andreopoulos B."/>
            <person name="Baker S."/>
            <person name="Barry K."/>
            <person name="Bills G."/>
            <person name="Bluhm B."/>
            <person name="Cannon C."/>
            <person name="Castanera R."/>
            <person name="Culley D."/>
            <person name="Daum C."/>
            <person name="Ezra D."/>
            <person name="Gonzalez J."/>
            <person name="Henrissat B."/>
            <person name="Kuo A."/>
            <person name="Liang C."/>
            <person name="Lipzen A."/>
            <person name="Lutzoni F."/>
            <person name="Magnuson J."/>
            <person name="Mondo S."/>
            <person name="Nolan M."/>
            <person name="Ohm R."/>
            <person name="Pangilinan J."/>
            <person name="Park H.-J."/>
            <person name="Ramirez L."/>
            <person name="Alfaro M."/>
            <person name="Sun H."/>
            <person name="Tritt A."/>
            <person name="Yoshinaga Y."/>
            <person name="Zwiers L.-H."/>
            <person name="Turgeon B."/>
            <person name="Goodwin S."/>
            <person name="Spatafora J."/>
            <person name="Crous P."/>
            <person name="Grigoriev I."/>
        </authorList>
    </citation>
    <scope>NUCLEOTIDE SEQUENCE</scope>
    <source>
        <strain evidence="6">CBS 175.79</strain>
    </source>
</reference>
<dbReference type="InterPro" id="IPR007568">
    <property type="entry name" value="RTA1"/>
</dbReference>
<dbReference type="AlphaFoldDB" id="A0A6A5XEQ6"/>
<accession>A0A6A5XEQ6</accession>
<keyword evidence="2 5" id="KW-0812">Transmembrane</keyword>
<keyword evidence="7" id="KW-1185">Reference proteome</keyword>
<feature type="transmembrane region" description="Helical" evidence="5">
    <location>
        <begin position="173"/>
        <end position="193"/>
    </location>
</feature>
<proteinExistence type="predicted"/>
<feature type="transmembrane region" description="Helical" evidence="5">
    <location>
        <begin position="251"/>
        <end position="274"/>
    </location>
</feature>
<dbReference type="PANTHER" id="PTHR31465:SF9">
    <property type="entry name" value="SPHINGOID LONG-CHAIN BASE TRANSPORTER RSB1"/>
    <property type="match status" value="1"/>
</dbReference>
<organism evidence="6 7">
    <name type="scientific">Aaosphaeria arxii CBS 175.79</name>
    <dbReference type="NCBI Taxonomy" id="1450172"/>
    <lineage>
        <taxon>Eukaryota</taxon>
        <taxon>Fungi</taxon>
        <taxon>Dikarya</taxon>
        <taxon>Ascomycota</taxon>
        <taxon>Pezizomycotina</taxon>
        <taxon>Dothideomycetes</taxon>
        <taxon>Pleosporomycetidae</taxon>
        <taxon>Pleosporales</taxon>
        <taxon>Pleosporales incertae sedis</taxon>
        <taxon>Aaosphaeria</taxon>
    </lineage>
</organism>
<evidence type="ECO:0000256" key="2">
    <source>
        <dbReference type="ARBA" id="ARBA00022692"/>
    </source>
</evidence>
<comment type="subcellular location">
    <subcellularLocation>
        <location evidence="1">Membrane</location>
        <topology evidence="1">Multi-pass membrane protein</topology>
    </subcellularLocation>
</comment>
<dbReference type="GeneID" id="54289747"/>
<keyword evidence="4 5" id="KW-0472">Membrane</keyword>
<dbReference type="OrthoDB" id="4521223at2759"/>
<dbReference type="EMBL" id="ML978074">
    <property type="protein sequence ID" value="KAF2011578.1"/>
    <property type="molecule type" value="Genomic_DNA"/>
</dbReference>
<feature type="transmembrane region" description="Helical" evidence="5">
    <location>
        <begin position="214"/>
        <end position="235"/>
    </location>
</feature>
<evidence type="ECO:0000313" key="7">
    <source>
        <dbReference type="Proteomes" id="UP000799778"/>
    </source>
</evidence>
<feature type="transmembrane region" description="Helical" evidence="5">
    <location>
        <begin position="35"/>
        <end position="54"/>
    </location>
</feature>
<gene>
    <name evidence="6" type="ORF">BU24DRAFT_466271</name>
</gene>
<evidence type="ECO:0000256" key="3">
    <source>
        <dbReference type="ARBA" id="ARBA00022989"/>
    </source>
</evidence>